<feature type="compositionally biased region" description="Polar residues" evidence="1">
    <location>
        <begin position="82"/>
        <end position="91"/>
    </location>
</feature>
<dbReference type="AlphaFoldDB" id="A0A9P4S7H8"/>
<evidence type="ECO:0000256" key="1">
    <source>
        <dbReference type="SAM" id="MobiDB-lite"/>
    </source>
</evidence>
<reference evidence="2" key="1">
    <citation type="journal article" date="2020" name="Stud. Mycol.">
        <title>101 Dothideomycetes genomes: a test case for predicting lifestyles and emergence of pathogens.</title>
        <authorList>
            <person name="Haridas S."/>
            <person name="Albert R."/>
            <person name="Binder M."/>
            <person name="Bloem J."/>
            <person name="Labutti K."/>
            <person name="Salamov A."/>
            <person name="Andreopoulos B."/>
            <person name="Baker S."/>
            <person name="Barry K."/>
            <person name="Bills G."/>
            <person name="Bluhm B."/>
            <person name="Cannon C."/>
            <person name="Castanera R."/>
            <person name="Culley D."/>
            <person name="Daum C."/>
            <person name="Ezra D."/>
            <person name="Gonzalez J."/>
            <person name="Henrissat B."/>
            <person name="Kuo A."/>
            <person name="Liang C."/>
            <person name="Lipzen A."/>
            <person name="Lutzoni F."/>
            <person name="Magnuson J."/>
            <person name="Mondo S."/>
            <person name="Nolan M."/>
            <person name="Ohm R."/>
            <person name="Pangilinan J."/>
            <person name="Park H.-J."/>
            <person name="Ramirez L."/>
            <person name="Alfaro M."/>
            <person name="Sun H."/>
            <person name="Tritt A."/>
            <person name="Yoshinaga Y."/>
            <person name="Zwiers L.-H."/>
            <person name="Turgeon B."/>
            <person name="Goodwin S."/>
            <person name="Spatafora J."/>
            <person name="Crous P."/>
            <person name="Grigoriev I."/>
        </authorList>
    </citation>
    <scope>NUCLEOTIDE SEQUENCE</scope>
    <source>
        <strain evidence="2">CBS 101060</strain>
    </source>
</reference>
<dbReference type="Proteomes" id="UP000799429">
    <property type="component" value="Unassembled WGS sequence"/>
</dbReference>
<gene>
    <name evidence="2" type="ORF">M501DRAFT_1017811</name>
</gene>
<sequence>MREKARPTTRIIMEQLLQNKNILVQTRTNTKSTPPPPPQLQSLPLLRSMKRPHLPTVLYRIVMVAQLQPQTTDNTIELDHTGATNQNNSAEAESATPPPPPQISRPSYGAEAPLEYGTEYPSPFDDGNEDEDDDMVRLRRQAYQRRLEERREQRANPLYCVLCPSEPDVCMK</sequence>
<protein>
    <submittedName>
        <fullName evidence="2">Uncharacterized protein</fullName>
    </submittedName>
</protein>
<evidence type="ECO:0000313" key="3">
    <source>
        <dbReference type="Proteomes" id="UP000799429"/>
    </source>
</evidence>
<accession>A0A9P4S7H8</accession>
<comment type="caution">
    <text evidence="2">The sequence shown here is derived from an EMBL/GenBank/DDBJ whole genome shotgun (WGS) entry which is preliminary data.</text>
</comment>
<organism evidence="2 3">
    <name type="scientific">Patellaria atrata CBS 101060</name>
    <dbReference type="NCBI Taxonomy" id="1346257"/>
    <lineage>
        <taxon>Eukaryota</taxon>
        <taxon>Fungi</taxon>
        <taxon>Dikarya</taxon>
        <taxon>Ascomycota</taxon>
        <taxon>Pezizomycotina</taxon>
        <taxon>Dothideomycetes</taxon>
        <taxon>Dothideomycetes incertae sedis</taxon>
        <taxon>Patellariales</taxon>
        <taxon>Patellariaceae</taxon>
        <taxon>Patellaria</taxon>
    </lineage>
</organism>
<dbReference type="EMBL" id="MU006099">
    <property type="protein sequence ID" value="KAF2837430.1"/>
    <property type="molecule type" value="Genomic_DNA"/>
</dbReference>
<name>A0A9P4S7H8_9PEZI</name>
<proteinExistence type="predicted"/>
<feature type="region of interest" description="Disordered" evidence="1">
    <location>
        <begin position="74"/>
        <end position="137"/>
    </location>
</feature>
<evidence type="ECO:0000313" key="2">
    <source>
        <dbReference type="EMBL" id="KAF2837430.1"/>
    </source>
</evidence>
<keyword evidence="3" id="KW-1185">Reference proteome</keyword>